<protein>
    <submittedName>
        <fullName evidence="1">Uncharacterized protein</fullName>
    </submittedName>
</protein>
<dbReference type="GeneID" id="5481995"/>
<name>A7F690_SCLS1</name>
<keyword evidence="2" id="KW-1185">Reference proteome</keyword>
<gene>
    <name evidence="1" type="ORF">SS1G_13119</name>
</gene>
<dbReference type="KEGG" id="ssl:SS1G_13119"/>
<accession>A7F690</accession>
<dbReference type="Proteomes" id="UP000001312">
    <property type="component" value="Unassembled WGS sequence"/>
</dbReference>
<dbReference type="EMBL" id="CH476643">
    <property type="protein sequence ID" value="EDN98261.1"/>
    <property type="molecule type" value="Genomic_DNA"/>
</dbReference>
<reference evidence="2" key="1">
    <citation type="journal article" date="2011" name="PLoS Genet.">
        <title>Genomic analysis of the necrotrophic fungal pathogens Sclerotinia sclerotiorum and Botrytis cinerea.</title>
        <authorList>
            <person name="Amselem J."/>
            <person name="Cuomo C.A."/>
            <person name="van Kan J.A."/>
            <person name="Viaud M."/>
            <person name="Benito E.P."/>
            <person name="Couloux A."/>
            <person name="Coutinho P.M."/>
            <person name="de Vries R.P."/>
            <person name="Dyer P.S."/>
            <person name="Fillinger S."/>
            <person name="Fournier E."/>
            <person name="Gout L."/>
            <person name="Hahn M."/>
            <person name="Kohn L."/>
            <person name="Lapalu N."/>
            <person name="Plummer K.M."/>
            <person name="Pradier J.M."/>
            <person name="Quevillon E."/>
            <person name="Sharon A."/>
            <person name="Simon A."/>
            <person name="ten Have A."/>
            <person name="Tudzynski B."/>
            <person name="Tudzynski P."/>
            <person name="Wincker P."/>
            <person name="Andrew M."/>
            <person name="Anthouard V."/>
            <person name="Beever R.E."/>
            <person name="Beffa R."/>
            <person name="Benoit I."/>
            <person name="Bouzid O."/>
            <person name="Brault B."/>
            <person name="Chen Z."/>
            <person name="Choquer M."/>
            <person name="Collemare J."/>
            <person name="Cotton P."/>
            <person name="Danchin E.G."/>
            <person name="Da Silva C."/>
            <person name="Gautier A."/>
            <person name="Giraud C."/>
            <person name="Giraud T."/>
            <person name="Gonzalez C."/>
            <person name="Grossetete S."/>
            <person name="Guldener U."/>
            <person name="Henrissat B."/>
            <person name="Howlett B.J."/>
            <person name="Kodira C."/>
            <person name="Kretschmer M."/>
            <person name="Lappartient A."/>
            <person name="Leroch M."/>
            <person name="Levis C."/>
            <person name="Mauceli E."/>
            <person name="Neuveglise C."/>
            <person name="Oeser B."/>
            <person name="Pearson M."/>
            <person name="Poulain J."/>
            <person name="Poussereau N."/>
            <person name="Quesneville H."/>
            <person name="Rascle C."/>
            <person name="Schumacher J."/>
            <person name="Segurens B."/>
            <person name="Sexton A."/>
            <person name="Silva E."/>
            <person name="Sirven C."/>
            <person name="Soanes D.M."/>
            <person name="Talbot N.J."/>
            <person name="Templeton M."/>
            <person name="Yandava C."/>
            <person name="Yarden O."/>
            <person name="Zeng Q."/>
            <person name="Rollins J.A."/>
            <person name="Lebrun M.H."/>
            <person name="Dickman M."/>
        </authorList>
    </citation>
    <scope>NUCLEOTIDE SEQUENCE [LARGE SCALE GENOMIC DNA]</scope>
    <source>
        <strain evidence="2">ATCC 18683 / 1980 / Ss-1</strain>
    </source>
</reference>
<dbReference type="AlphaFoldDB" id="A7F690"/>
<dbReference type="HOGENOM" id="CLU_2086247_0_0_1"/>
<dbReference type="STRING" id="665079.A7F690"/>
<organism evidence="1 2">
    <name type="scientific">Sclerotinia sclerotiorum (strain ATCC 18683 / 1980 / Ss-1)</name>
    <name type="common">White mold</name>
    <name type="synonym">Whetzelinia sclerotiorum</name>
    <dbReference type="NCBI Taxonomy" id="665079"/>
    <lineage>
        <taxon>Eukaryota</taxon>
        <taxon>Fungi</taxon>
        <taxon>Dikarya</taxon>
        <taxon>Ascomycota</taxon>
        <taxon>Pezizomycotina</taxon>
        <taxon>Leotiomycetes</taxon>
        <taxon>Helotiales</taxon>
        <taxon>Sclerotiniaceae</taxon>
        <taxon>Sclerotinia</taxon>
    </lineage>
</organism>
<sequence length="117" mass="13337">MSDSPIFTRNILEMLQTSRRHPRQSSRCAWKATVTHFFEGWSGWPKDENQGDILSWFAEISEKLAAFAEDYKSTPTRQRRPLAQLKKSIDGSIAERKIAVGFVNDPQATKDSKCSAF</sequence>
<evidence type="ECO:0000313" key="1">
    <source>
        <dbReference type="EMBL" id="EDN98261.1"/>
    </source>
</evidence>
<proteinExistence type="predicted"/>
<dbReference type="RefSeq" id="XP_001586026.1">
    <property type="nucleotide sequence ID" value="XM_001585976.1"/>
</dbReference>
<evidence type="ECO:0000313" key="2">
    <source>
        <dbReference type="Proteomes" id="UP000001312"/>
    </source>
</evidence>
<dbReference type="InParanoid" id="A7F690"/>